<keyword evidence="7" id="KW-1185">Reference proteome</keyword>
<accession>A0A1D3D857</accession>
<dbReference type="Pfam" id="PF17405">
    <property type="entry name" value="Nrap_D4"/>
    <property type="match status" value="1"/>
</dbReference>
<dbReference type="EMBL" id="JROU02000326">
    <property type="protein sequence ID" value="OEH79631.1"/>
    <property type="molecule type" value="Genomic_DNA"/>
</dbReference>
<feature type="domain" description="Nrap protein" evidence="3">
    <location>
        <begin position="660"/>
        <end position="774"/>
    </location>
</feature>
<dbReference type="Gene3D" id="1.10.1410.10">
    <property type="match status" value="1"/>
</dbReference>
<dbReference type="VEuPathDB" id="ToxoDB:LOC34620799"/>
<feature type="compositionally biased region" description="Basic residues" evidence="1">
    <location>
        <begin position="1"/>
        <end position="12"/>
    </location>
</feature>
<dbReference type="Proteomes" id="UP000095192">
    <property type="component" value="Unassembled WGS sequence"/>
</dbReference>
<dbReference type="Pfam" id="PF17404">
    <property type="entry name" value="Nrap_D3"/>
    <property type="match status" value="1"/>
</dbReference>
<sequence>MGKLAASRRRTSVRASREKGTAHSSGPSAADAHLSLLELELQELLSTVRCPCPRAESAEGSSSAAVLSEFIAFLKHFLLQSFRPVRVSLVEGSATAEALAGKLRSQRATSLFGRLPGNANATATVWEATRPSKVELIGSCGAGLGPPGFSRNVDLAFELPEAALDRRDYLNYRYLAKRAAYVDAVHAQLVAELASSSTDLSERWCWAKACRNALRVEAAVLPWRFDATKSFISLRFVPYDAGSNNSPEAGAAEDACERVSKRLLRQLQTWEIRMFPCCPGGLFKEKFLRPGANAVRHRTIATRSLKGPSAGAEETLTEAQVKALPPTPYYNALVLEDTRLLCHAKMLRDCTAEFTAFADAVLLLKAWAKRRALLASGAPPFNPASGTTASSPMSKANLNAAFTSDAHANVIACMLPHAYRSSVCGFTLSLVLGHICRASGGAARVASPVQLLRMALSFLASADFREHYYCFGEEAATPKAELSEAARAQLEAAVQARNDAADATAGLANAEDAPVATQQSARLELCVGFVEDAILFDSQDKAFNILWRAQLHIQELQQEARSSLAALQSLEDPFMALFGDQQEELLLKSDMWVRLPSLPPRGEAYHLETSFPVANYEPAVPNQRYHGQGGSVEDEGMPTEKAAHIDPPKWETGVAFLGAATIGRLLLRGLSDRLQTVRVRFPPASSTKESLQTGDSADTCPVGLLVSVTLNGKASARLLDRGPQVVDTSEVVSRTPRAVSTESFKQFWGSRCDVRRFQDGRMLHCVLWEAFKASEGRVALELASAKTAWSQSPCAQIARTVLQHHAEALCSYSASWPKAETKTKTTRQAVPYPNLEIDCSPLGAVGPLSERQKALIRAFAELKNVLCALSSVPLTIKQVWHSDAALRHTEVVATNIWEPEQAQGATPTVHSVVVQFEDSGKWPVERLAVCRLKTAFLVAMQRLALCLASTPNCATWGESGIARRFARRGCAEELLRDYSVSSDVMDSHLDVHFQGFIFRIRIFHPNEVMEEANIFTDFSLKPITSQLAKSLGATGGSGRMSTTGGSGTIREERGDAKMACELLLQEDVALLYAASPPMHQDSLMQLRTLWWGPQVSALLHSVTLKHTAFAGAVRLAVSWLSSQLVVGAVHFAEHVMVFLFVDFLSAGYGDAPQSPHVAFLRFLHFVSTFDWDRNALVVTFDATAPLAEEQRQKMQVSFEHFHQFPAVQSLLDPHGFIIPRPEPPCFRRLLGCARDGYQRILALSLVSGRRLQDPTWNGLFAADLSQFDLILRFRDPLALAPAGRETAPAPQKKRRFANLQFNGESPSSPKNPLLASLLQQEADADIAMYLEAGGLSLSATSPETCAVLDDLFRRAVGTKACARRYLMLRFLRKLFQAFPNTFILGLDFVQAQQLGGGLPAIAALKIPPGTLLCRALQPTASSPSLLVSPSWDSQGACVEAAAEKGKPSEAGSSPVVGERSFMAIVSPVMLMGGIRALGRGLVDAVQRT</sequence>
<feature type="domain" description="Nrap protein" evidence="2">
    <location>
        <begin position="153"/>
        <end position="350"/>
    </location>
</feature>
<evidence type="ECO:0000259" key="3">
    <source>
        <dbReference type="Pfam" id="PF17404"/>
    </source>
</evidence>
<evidence type="ECO:0000259" key="2">
    <source>
        <dbReference type="Pfam" id="PF03813"/>
    </source>
</evidence>
<dbReference type="PANTHER" id="PTHR17972">
    <property type="entry name" value="NUCLEOLAR RNA-ASSOCIATED PROTEIN"/>
    <property type="match status" value="1"/>
</dbReference>
<dbReference type="Pfam" id="PF03813">
    <property type="entry name" value="Nrap"/>
    <property type="match status" value="1"/>
</dbReference>
<evidence type="ECO:0000256" key="1">
    <source>
        <dbReference type="SAM" id="MobiDB-lite"/>
    </source>
</evidence>
<evidence type="ECO:0000313" key="7">
    <source>
        <dbReference type="Proteomes" id="UP000095192"/>
    </source>
</evidence>
<comment type="caution">
    <text evidence="6">The sequence shown here is derived from an EMBL/GenBank/DDBJ whole genome shotgun (WGS) entry which is preliminary data.</text>
</comment>
<dbReference type="InterPro" id="IPR035368">
    <property type="entry name" value="Nrap_D3"/>
</dbReference>
<evidence type="ECO:0000313" key="6">
    <source>
        <dbReference type="EMBL" id="OEH79631.1"/>
    </source>
</evidence>
<dbReference type="InterPro" id="IPR035082">
    <property type="entry name" value="Nrap_D1"/>
</dbReference>
<dbReference type="GO" id="GO:0032040">
    <property type="term" value="C:small-subunit processome"/>
    <property type="evidence" value="ECO:0007669"/>
    <property type="project" value="TreeGrafter"/>
</dbReference>
<feature type="region of interest" description="Disordered" evidence="1">
    <location>
        <begin position="1"/>
        <end position="29"/>
    </location>
</feature>
<dbReference type="InterPro" id="IPR005554">
    <property type="entry name" value="NOL6/Upt22"/>
</dbReference>
<dbReference type="GO" id="GO:0032545">
    <property type="term" value="C:CURI complex"/>
    <property type="evidence" value="ECO:0007669"/>
    <property type="project" value="TreeGrafter"/>
</dbReference>
<gene>
    <name evidence="6" type="ORF">cyc_04243</name>
</gene>
<proteinExistence type="predicted"/>
<protein>
    <submittedName>
        <fullName evidence="6">Nrap related protein</fullName>
    </submittedName>
</protein>
<dbReference type="PANTHER" id="PTHR17972:SF0">
    <property type="entry name" value="NUCLEOLAR PROTEIN 6"/>
    <property type="match status" value="1"/>
</dbReference>
<evidence type="ECO:0000259" key="4">
    <source>
        <dbReference type="Pfam" id="PF17405"/>
    </source>
</evidence>
<evidence type="ECO:0000259" key="5">
    <source>
        <dbReference type="Pfam" id="PF17406"/>
    </source>
</evidence>
<dbReference type="InterPro" id="IPR035369">
    <property type="entry name" value="Nrap_D4"/>
</dbReference>
<dbReference type="InParanoid" id="A0A1D3D857"/>
<name>A0A1D3D857_9EIME</name>
<dbReference type="InterPro" id="IPR035370">
    <property type="entry name" value="Nrap_D5"/>
</dbReference>
<dbReference type="VEuPathDB" id="ToxoDB:cyc_04243"/>
<feature type="region of interest" description="Disordered" evidence="1">
    <location>
        <begin position="1031"/>
        <end position="1050"/>
    </location>
</feature>
<dbReference type="GO" id="GO:0006409">
    <property type="term" value="P:tRNA export from nucleus"/>
    <property type="evidence" value="ECO:0007669"/>
    <property type="project" value="TreeGrafter"/>
</dbReference>
<feature type="domain" description="Nrap protein" evidence="5">
    <location>
        <begin position="1106"/>
        <end position="1202"/>
    </location>
</feature>
<dbReference type="GO" id="GO:0034456">
    <property type="term" value="C:UTP-C complex"/>
    <property type="evidence" value="ECO:0007669"/>
    <property type="project" value="TreeGrafter"/>
</dbReference>
<dbReference type="Pfam" id="PF17406">
    <property type="entry name" value="Nrap_D5"/>
    <property type="match status" value="1"/>
</dbReference>
<reference evidence="6 7" key="1">
    <citation type="journal article" date="2016" name="BMC Genomics">
        <title>Comparative genomics reveals Cyclospora cayetanensis possesses coccidia-like metabolism and invasion components but unique surface antigens.</title>
        <authorList>
            <person name="Liu S."/>
            <person name="Wang L."/>
            <person name="Zheng H."/>
            <person name="Xu Z."/>
            <person name="Roellig D.M."/>
            <person name="Li N."/>
            <person name="Frace M.A."/>
            <person name="Tang K."/>
            <person name="Arrowood M.J."/>
            <person name="Moss D.M."/>
            <person name="Zhang L."/>
            <person name="Feng Y."/>
            <person name="Xiao L."/>
        </authorList>
    </citation>
    <scope>NUCLEOTIDE SEQUENCE [LARGE SCALE GENOMIC DNA]</scope>
    <source>
        <strain evidence="6 7">CHN_HEN01</strain>
    </source>
</reference>
<dbReference type="GO" id="GO:0006364">
    <property type="term" value="P:rRNA processing"/>
    <property type="evidence" value="ECO:0007669"/>
    <property type="project" value="TreeGrafter"/>
</dbReference>
<organism evidence="6 7">
    <name type="scientific">Cyclospora cayetanensis</name>
    <dbReference type="NCBI Taxonomy" id="88456"/>
    <lineage>
        <taxon>Eukaryota</taxon>
        <taxon>Sar</taxon>
        <taxon>Alveolata</taxon>
        <taxon>Apicomplexa</taxon>
        <taxon>Conoidasida</taxon>
        <taxon>Coccidia</taxon>
        <taxon>Eucoccidiorida</taxon>
        <taxon>Eimeriorina</taxon>
        <taxon>Eimeriidae</taxon>
        <taxon>Cyclospora</taxon>
    </lineage>
</organism>
<feature type="domain" description="Nrap protein" evidence="4">
    <location>
        <begin position="850"/>
        <end position="1007"/>
    </location>
</feature>